<feature type="region of interest" description="Disordered" evidence="1">
    <location>
        <begin position="1"/>
        <end position="32"/>
    </location>
</feature>
<evidence type="ECO:0000313" key="3">
    <source>
        <dbReference type="Proteomes" id="UP001258017"/>
    </source>
</evidence>
<feature type="non-terminal residue" evidence="2">
    <location>
        <position position="1"/>
    </location>
</feature>
<protein>
    <submittedName>
        <fullName evidence="2">Uncharacterized protein</fullName>
    </submittedName>
</protein>
<accession>A0AAD9R826</accession>
<evidence type="ECO:0000256" key="1">
    <source>
        <dbReference type="SAM" id="MobiDB-lite"/>
    </source>
</evidence>
<name>A0AAD9R826_9HYME</name>
<dbReference type="Proteomes" id="UP001258017">
    <property type="component" value="Unassembled WGS sequence"/>
</dbReference>
<gene>
    <name evidence="2" type="ORF">KPH14_013015</name>
</gene>
<reference evidence="2" key="1">
    <citation type="submission" date="2021-08" db="EMBL/GenBank/DDBJ databases">
        <authorList>
            <person name="Misof B."/>
            <person name="Oliver O."/>
            <person name="Podsiadlowski L."/>
            <person name="Donath A."/>
            <person name="Peters R."/>
            <person name="Mayer C."/>
            <person name="Rust J."/>
            <person name="Gunkel S."/>
            <person name="Lesny P."/>
            <person name="Martin S."/>
            <person name="Oeyen J.P."/>
            <person name="Petersen M."/>
            <person name="Panagiotis P."/>
            <person name="Wilbrandt J."/>
            <person name="Tanja T."/>
        </authorList>
    </citation>
    <scope>NUCLEOTIDE SEQUENCE</scope>
    <source>
        <strain evidence="2">GBR_01_08_01A</strain>
        <tissue evidence="2">Thorax + abdomen</tissue>
    </source>
</reference>
<proteinExistence type="predicted"/>
<sequence length="118" mass="12911">WCGRREGSGVSSARYGAGRAATSPRQPPTSSSSVTALMVAALSATMRCVTPWPLGCGLLDGQCTKNLPLRPPWVEESRTLYVREMTRCTWWTRKLSAEQHRWTTHTTGSSATIVTTTP</sequence>
<dbReference type="AlphaFoldDB" id="A0AAD9R826"/>
<keyword evidence="3" id="KW-1185">Reference proteome</keyword>
<reference evidence="2" key="2">
    <citation type="journal article" date="2023" name="Commun. Biol.">
        <title>Intrasexual cuticular hydrocarbon dimorphism in a wasp sheds light on hydrocarbon biosynthesis genes in Hymenoptera.</title>
        <authorList>
            <person name="Moris V.C."/>
            <person name="Podsiadlowski L."/>
            <person name="Martin S."/>
            <person name="Oeyen J.P."/>
            <person name="Donath A."/>
            <person name="Petersen M."/>
            <person name="Wilbrandt J."/>
            <person name="Misof B."/>
            <person name="Liedtke D."/>
            <person name="Thamm M."/>
            <person name="Scheiner R."/>
            <person name="Schmitt T."/>
            <person name="Niehuis O."/>
        </authorList>
    </citation>
    <scope>NUCLEOTIDE SEQUENCE</scope>
    <source>
        <strain evidence="2">GBR_01_08_01A</strain>
    </source>
</reference>
<evidence type="ECO:0000313" key="2">
    <source>
        <dbReference type="EMBL" id="KAK2574873.1"/>
    </source>
</evidence>
<organism evidence="2 3">
    <name type="scientific">Odynerus spinipes</name>
    <dbReference type="NCBI Taxonomy" id="1348599"/>
    <lineage>
        <taxon>Eukaryota</taxon>
        <taxon>Metazoa</taxon>
        <taxon>Ecdysozoa</taxon>
        <taxon>Arthropoda</taxon>
        <taxon>Hexapoda</taxon>
        <taxon>Insecta</taxon>
        <taxon>Pterygota</taxon>
        <taxon>Neoptera</taxon>
        <taxon>Endopterygota</taxon>
        <taxon>Hymenoptera</taxon>
        <taxon>Apocrita</taxon>
        <taxon>Aculeata</taxon>
        <taxon>Vespoidea</taxon>
        <taxon>Vespidae</taxon>
        <taxon>Eumeninae</taxon>
        <taxon>Odynerus</taxon>
    </lineage>
</organism>
<comment type="caution">
    <text evidence="2">The sequence shown here is derived from an EMBL/GenBank/DDBJ whole genome shotgun (WGS) entry which is preliminary data.</text>
</comment>
<feature type="compositionally biased region" description="Low complexity" evidence="1">
    <location>
        <begin position="22"/>
        <end position="32"/>
    </location>
</feature>
<dbReference type="EMBL" id="JAIFRP010004581">
    <property type="protein sequence ID" value="KAK2574873.1"/>
    <property type="molecule type" value="Genomic_DNA"/>
</dbReference>